<keyword evidence="2" id="KW-1185">Reference proteome</keyword>
<organism evidence="1 2">
    <name type="scientific">Flavobacterium supellecticarium</name>
    <dbReference type="NCBI Taxonomy" id="2565924"/>
    <lineage>
        <taxon>Bacteria</taxon>
        <taxon>Pseudomonadati</taxon>
        <taxon>Bacteroidota</taxon>
        <taxon>Flavobacteriia</taxon>
        <taxon>Flavobacteriales</taxon>
        <taxon>Flavobacteriaceae</taxon>
        <taxon>Flavobacterium</taxon>
    </lineage>
</organism>
<dbReference type="InterPro" id="IPR018914">
    <property type="entry name" value="DUF2480"/>
</dbReference>
<accession>A0A4S4A4U2</accession>
<reference evidence="1 2" key="1">
    <citation type="submission" date="2019-04" db="EMBL/GenBank/DDBJ databases">
        <title>Flavobacterium sp. nov. isolated from construction timber.</title>
        <authorList>
            <person name="Lin S.-Y."/>
            <person name="Chang C.-T."/>
            <person name="Young C.-C."/>
        </authorList>
    </citation>
    <scope>NUCLEOTIDE SEQUENCE [LARGE SCALE GENOMIC DNA]</scope>
    <source>
        <strain evidence="1 2">CC-CTC003</strain>
    </source>
</reference>
<protein>
    <submittedName>
        <fullName evidence="1">DUF2480 family protein</fullName>
    </submittedName>
</protein>
<dbReference type="EMBL" id="SSNZ01000001">
    <property type="protein sequence ID" value="THF53474.1"/>
    <property type="molecule type" value="Genomic_DNA"/>
</dbReference>
<dbReference type="Pfam" id="PF10652">
    <property type="entry name" value="DUF2480"/>
    <property type="match status" value="1"/>
</dbReference>
<dbReference type="AlphaFoldDB" id="A0A4S4A4U2"/>
<evidence type="ECO:0000313" key="2">
    <source>
        <dbReference type="Proteomes" id="UP000307507"/>
    </source>
</evidence>
<sequence>MTEDTTIENKVTASGILRLDLEAYRPEMTFVTFDIKSYLYEELIIVEKSFRTAMDSVNWEDYSGKAVSVVCSVDAIIPQWVYMLITTKLKPFAVSIAFGTEKEHLIKIWEKSVENADLSLYFDKKVAVKASEHIPDALYICVSTILAGKVASLLYGEPGLPKVIRKY</sequence>
<dbReference type="OrthoDB" id="758966at2"/>
<gene>
    <name evidence="1" type="ORF">E6C50_04540</name>
</gene>
<proteinExistence type="predicted"/>
<name>A0A4S4A4U2_9FLAO</name>
<dbReference type="Proteomes" id="UP000307507">
    <property type="component" value="Unassembled WGS sequence"/>
</dbReference>
<dbReference type="RefSeq" id="WP_136401997.1">
    <property type="nucleotide sequence ID" value="NZ_SSNZ01000001.1"/>
</dbReference>
<comment type="caution">
    <text evidence="1">The sequence shown here is derived from an EMBL/GenBank/DDBJ whole genome shotgun (WGS) entry which is preliminary data.</text>
</comment>
<evidence type="ECO:0000313" key="1">
    <source>
        <dbReference type="EMBL" id="THF53474.1"/>
    </source>
</evidence>